<dbReference type="Pfam" id="PF01793">
    <property type="entry name" value="Glyco_transf_15"/>
    <property type="match status" value="1"/>
</dbReference>
<keyword evidence="3" id="KW-0732">Signal</keyword>
<dbReference type="GO" id="GO:0005794">
    <property type="term" value="C:Golgi apparatus"/>
    <property type="evidence" value="ECO:0007669"/>
    <property type="project" value="TreeGrafter"/>
</dbReference>
<dbReference type="PANTHER" id="PTHR31121">
    <property type="entry name" value="ALPHA-1,2 MANNOSYLTRANSFERASE KTR1"/>
    <property type="match status" value="1"/>
</dbReference>
<dbReference type="GO" id="GO:0000032">
    <property type="term" value="P:cell wall mannoprotein biosynthetic process"/>
    <property type="evidence" value="ECO:0007669"/>
    <property type="project" value="TreeGrafter"/>
</dbReference>
<comment type="similarity">
    <text evidence="1">Belongs to the glycosyltransferase 15 family.</text>
</comment>
<sequence>MASNAAKRSIIGAAMFCTLWLISASGPPMSSLGFTTFAPQKSSGSSSLGPQMNSTVAALIPYTAAVVYMLTTLPQSRPKETIFRSLSLLQTNVPWRHQWPVLLFHAGLYDSGDNQMTFLHTLRNYTVEYNLSSEATEALLERIEFVYLQHDVPEGIPHNTKEYKPVWREFWPSYHHMCAFFSHKIFHHPRVRDLTYYFRLGDDSYIRKPACFDPFEYMHINDKSFAFRVQDMDQGSVTAGMWSFVSDYAQRYPEVENRLRSNRWSWAPNRLLPGYGTDVGFPGYGGDFEIVRPARFQTPEVTAFLEELASEPERFYYSRWGDAPLRRATVYMFLNVTEEVHQMCEFEYASEGTTNYPLCECAPLPRLT</sequence>
<dbReference type="GO" id="GO:0000026">
    <property type="term" value="F:alpha-1,2-mannosyltransferase activity"/>
    <property type="evidence" value="ECO:0007669"/>
    <property type="project" value="TreeGrafter"/>
</dbReference>
<keyword evidence="2 4" id="KW-0808">Transferase</keyword>
<dbReference type="AlphaFoldDB" id="A0AAD6T1W0"/>
<dbReference type="EMBL" id="JARJCM010000034">
    <property type="protein sequence ID" value="KAJ7037858.1"/>
    <property type="molecule type" value="Genomic_DNA"/>
</dbReference>
<evidence type="ECO:0000256" key="1">
    <source>
        <dbReference type="ARBA" id="ARBA00007677"/>
    </source>
</evidence>
<reference evidence="4" key="1">
    <citation type="submission" date="2023-03" db="EMBL/GenBank/DDBJ databases">
        <title>Massive genome expansion in bonnet fungi (Mycena s.s.) driven by repeated elements and novel gene families across ecological guilds.</title>
        <authorList>
            <consortium name="Lawrence Berkeley National Laboratory"/>
            <person name="Harder C.B."/>
            <person name="Miyauchi S."/>
            <person name="Viragh M."/>
            <person name="Kuo A."/>
            <person name="Thoen E."/>
            <person name="Andreopoulos B."/>
            <person name="Lu D."/>
            <person name="Skrede I."/>
            <person name="Drula E."/>
            <person name="Henrissat B."/>
            <person name="Morin E."/>
            <person name="Kohler A."/>
            <person name="Barry K."/>
            <person name="LaButti K."/>
            <person name="Morin E."/>
            <person name="Salamov A."/>
            <person name="Lipzen A."/>
            <person name="Mereny Z."/>
            <person name="Hegedus B."/>
            <person name="Baldrian P."/>
            <person name="Stursova M."/>
            <person name="Weitz H."/>
            <person name="Taylor A."/>
            <person name="Grigoriev I.V."/>
            <person name="Nagy L.G."/>
            <person name="Martin F."/>
            <person name="Kauserud H."/>
        </authorList>
    </citation>
    <scope>NUCLEOTIDE SEQUENCE</scope>
    <source>
        <strain evidence="4">CBHHK200</strain>
    </source>
</reference>
<dbReference type="GO" id="GO:0016020">
    <property type="term" value="C:membrane"/>
    <property type="evidence" value="ECO:0007669"/>
    <property type="project" value="InterPro"/>
</dbReference>
<feature type="chain" id="PRO_5042104525" evidence="3">
    <location>
        <begin position="25"/>
        <end position="368"/>
    </location>
</feature>
<accession>A0AAD6T1W0</accession>
<evidence type="ECO:0000256" key="2">
    <source>
        <dbReference type="ARBA" id="ARBA00022679"/>
    </source>
</evidence>
<protein>
    <submittedName>
        <fullName evidence="4">Nucleotide-diphospho-sugar transferase</fullName>
    </submittedName>
</protein>
<dbReference type="InterPro" id="IPR002685">
    <property type="entry name" value="Glyco_trans_15"/>
</dbReference>
<dbReference type="InterPro" id="IPR029044">
    <property type="entry name" value="Nucleotide-diphossugar_trans"/>
</dbReference>
<organism evidence="4 5">
    <name type="scientific">Mycena alexandri</name>
    <dbReference type="NCBI Taxonomy" id="1745969"/>
    <lineage>
        <taxon>Eukaryota</taxon>
        <taxon>Fungi</taxon>
        <taxon>Dikarya</taxon>
        <taxon>Basidiomycota</taxon>
        <taxon>Agaricomycotina</taxon>
        <taxon>Agaricomycetes</taxon>
        <taxon>Agaricomycetidae</taxon>
        <taxon>Agaricales</taxon>
        <taxon>Marasmiineae</taxon>
        <taxon>Mycenaceae</taxon>
        <taxon>Mycena</taxon>
    </lineage>
</organism>
<dbReference type="SUPFAM" id="SSF53448">
    <property type="entry name" value="Nucleotide-diphospho-sugar transferases"/>
    <property type="match status" value="1"/>
</dbReference>
<proteinExistence type="inferred from homology"/>
<gene>
    <name evidence="4" type="ORF">C8F04DRAFT_1256376</name>
</gene>
<keyword evidence="5" id="KW-1185">Reference proteome</keyword>
<name>A0AAD6T1W0_9AGAR</name>
<feature type="signal peptide" evidence="3">
    <location>
        <begin position="1"/>
        <end position="24"/>
    </location>
</feature>
<evidence type="ECO:0000313" key="4">
    <source>
        <dbReference type="EMBL" id="KAJ7037858.1"/>
    </source>
</evidence>
<dbReference type="Gene3D" id="3.90.550.10">
    <property type="entry name" value="Spore Coat Polysaccharide Biosynthesis Protein SpsA, Chain A"/>
    <property type="match status" value="1"/>
</dbReference>
<comment type="caution">
    <text evidence="4">The sequence shown here is derived from an EMBL/GenBank/DDBJ whole genome shotgun (WGS) entry which is preliminary data.</text>
</comment>
<evidence type="ECO:0000313" key="5">
    <source>
        <dbReference type="Proteomes" id="UP001218188"/>
    </source>
</evidence>
<dbReference type="GO" id="GO:0006487">
    <property type="term" value="P:protein N-linked glycosylation"/>
    <property type="evidence" value="ECO:0007669"/>
    <property type="project" value="TreeGrafter"/>
</dbReference>
<dbReference type="PANTHER" id="PTHR31121:SF6">
    <property type="entry name" value="ALPHA-1,2 MANNOSYLTRANSFERASE KTR1"/>
    <property type="match status" value="1"/>
</dbReference>
<dbReference type="Proteomes" id="UP001218188">
    <property type="component" value="Unassembled WGS sequence"/>
</dbReference>
<evidence type="ECO:0000256" key="3">
    <source>
        <dbReference type="SAM" id="SignalP"/>
    </source>
</evidence>